<organism evidence="1 2">
    <name type="scientific">Chthoniobacter flavus Ellin428</name>
    <dbReference type="NCBI Taxonomy" id="497964"/>
    <lineage>
        <taxon>Bacteria</taxon>
        <taxon>Pseudomonadati</taxon>
        <taxon>Verrucomicrobiota</taxon>
        <taxon>Spartobacteria</taxon>
        <taxon>Chthoniobacterales</taxon>
        <taxon>Chthoniobacteraceae</taxon>
        <taxon>Chthoniobacter</taxon>
    </lineage>
</organism>
<proteinExistence type="predicted"/>
<evidence type="ECO:0008006" key="3">
    <source>
        <dbReference type="Google" id="ProtNLM"/>
    </source>
</evidence>
<dbReference type="eggNOG" id="COG5301">
    <property type="taxonomic scope" value="Bacteria"/>
</dbReference>
<comment type="caution">
    <text evidence="1">The sequence shown here is derived from an EMBL/GenBank/DDBJ whole genome shotgun (WGS) entry which is preliminary data.</text>
</comment>
<evidence type="ECO:0000313" key="2">
    <source>
        <dbReference type="Proteomes" id="UP000005824"/>
    </source>
</evidence>
<sequence length="570" mass="62012">MKNPLSLLIAVGLLASASLTRGQSARPDAPFKTPIVGLWLMGQSLCEGAESLPIVSTTDSGWGNYAFRRGVRTWSQRDHAAQPELRPADQFAFVPLTAAVNGALGETIANGLADHLKATLPDVVKSGPPHFLAAYAGQGGMTIAELSSADETTDPREPVFKRNGGGYYKTSLDDARRAVAEAKSQGHAFRIGALVWMQGEANGGLHGGIVPSRWKDELPRPAGQEWYRDRLIAYRKEWSDDLRAITGQTGEIPLFTYQTLGPAGEAQLMAADADPQIVMVGPHYMVPSAINSRRDGTYGAAIHLSADGQRWFGEQLAKVVRRVLQEGEKWQPLRPRKAWIETARDSVVVEFTVPRPPLVLDETFLPREQSELTKGFSSLDGFQIRGGAAGAPPITAVEITAPNQLRIRLASPLKPGASYTLSYGLAYAGKIGTVVSTRTRTAANGQSMTELVLDGPFPDHARPLLDEGVFNIANLLSGNTYAQAPARSVYEENGHTVLAFENRERRNNTDFAVGQTLTALRPFLYGNLRDSDPEKAIYQFADPAYGHRAGQPYPLWNWSVHYSGFPIAEP</sequence>
<name>B4D729_9BACT</name>
<dbReference type="Gene3D" id="3.40.50.1110">
    <property type="entry name" value="SGNH hydrolase"/>
    <property type="match status" value="1"/>
</dbReference>
<accession>B4D729</accession>
<dbReference type="InParanoid" id="B4D729"/>
<reference evidence="1 2" key="1">
    <citation type="journal article" date="2011" name="J. Bacteriol.">
        <title>Genome sequence of Chthoniobacter flavus Ellin428, an aerobic heterotrophic soil bacterium.</title>
        <authorList>
            <person name="Kant R."/>
            <person name="van Passel M.W."/>
            <person name="Palva A."/>
            <person name="Lucas S."/>
            <person name="Lapidus A."/>
            <person name="Glavina Del Rio T."/>
            <person name="Dalin E."/>
            <person name="Tice H."/>
            <person name="Bruce D."/>
            <person name="Goodwin L."/>
            <person name="Pitluck S."/>
            <person name="Larimer F.W."/>
            <person name="Land M.L."/>
            <person name="Hauser L."/>
            <person name="Sangwan P."/>
            <person name="de Vos W.M."/>
            <person name="Janssen P.H."/>
            <person name="Smidt H."/>
        </authorList>
    </citation>
    <scope>NUCLEOTIDE SEQUENCE [LARGE SCALE GENOMIC DNA]</scope>
    <source>
        <strain evidence="1 2">Ellin428</strain>
    </source>
</reference>
<evidence type="ECO:0000313" key="1">
    <source>
        <dbReference type="EMBL" id="EDY17680.1"/>
    </source>
</evidence>
<dbReference type="RefSeq" id="WP_006982040.1">
    <property type="nucleotide sequence ID" value="NZ_ABVL01000017.1"/>
</dbReference>
<protein>
    <recommendedName>
        <fullName evidence="3">Sialate O-acetylesterase domain-containing protein</fullName>
    </recommendedName>
</protein>
<dbReference type="EMBL" id="ABVL01000017">
    <property type="protein sequence ID" value="EDY17680.1"/>
    <property type="molecule type" value="Genomic_DNA"/>
</dbReference>
<dbReference type="SUPFAM" id="SSF52266">
    <property type="entry name" value="SGNH hydrolase"/>
    <property type="match status" value="1"/>
</dbReference>
<dbReference type="InterPro" id="IPR036514">
    <property type="entry name" value="SGNH_hydro_sf"/>
</dbReference>
<dbReference type="GO" id="GO:0016788">
    <property type="term" value="F:hydrolase activity, acting on ester bonds"/>
    <property type="evidence" value="ECO:0007669"/>
    <property type="project" value="UniProtKB-ARBA"/>
</dbReference>
<dbReference type="AlphaFoldDB" id="B4D729"/>
<keyword evidence="2" id="KW-1185">Reference proteome</keyword>
<gene>
    <name evidence="1" type="ORF">CfE428DRAFT_4719</name>
</gene>
<dbReference type="Proteomes" id="UP000005824">
    <property type="component" value="Unassembled WGS sequence"/>
</dbReference>
<dbReference type="STRING" id="497964.CfE428DRAFT_4719"/>